<keyword evidence="11 13" id="KW-0012">Acyltransferase</keyword>
<evidence type="ECO:0000256" key="1">
    <source>
        <dbReference type="ARBA" id="ARBA00001958"/>
    </source>
</evidence>
<feature type="domain" description="Thiolase C-terminal" evidence="15">
    <location>
        <begin position="301"/>
        <end position="420"/>
    </location>
</feature>
<evidence type="ECO:0000256" key="8">
    <source>
        <dbReference type="ARBA" id="ARBA00022946"/>
    </source>
</evidence>
<evidence type="ECO:0000256" key="11">
    <source>
        <dbReference type="ARBA" id="ARBA00023315"/>
    </source>
</evidence>
<dbReference type="GO" id="GO:0046872">
    <property type="term" value="F:metal ion binding"/>
    <property type="evidence" value="ECO:0007669"/>
    <property type="project" value="UniProtKB-KW"/>
</dbReference>
<protein>
    <recommendedName>
        <fullName evidence="5">acetyl-CoA C-acetyltransferase</fullName>
        <ecNumber evidence="5">2.3.1.9</ecNumber>
    </recommendedName>
</protein>
<dbReference type="OrthoDB" id="5404651at2759"/>
<evidence type="ECO:0000256" key="9">
    <source>
        <dbReference type="ARBA" id="ARBA00022958"/>
    </source>
</evidence>
<dbReference type="PIRSF" id="PIRSF000429">
    <property type="entry name" value="Ac-CoA_Ac_transf"/>
    <property type="match status" value="1"/>
</dbReference>
<comment type="similarity">
    <text evidence="3 13">Belongs to the thiolase-like superfamily. Thiolase family.</text>
</comment>
<keyword evidence="7" id="KW-0479">Metal-binding</keyword>
<dbReference type="EMBL" id="ML120464">
    <property type="protein sequence ID" value="RPA92878.1"/>
    <property type="molecule type" value="Genomic_DNA"/>
</dbReference>
<feature type="domain" description="Thiolase N-terminal" evidence="14">
    <location>
        <begin position="35"/>
        <end position="288"/>
    </location>
</feature>
<comment type="subunit">
    <text evidence="4">Homotetramer.</text>
</comment>
<comment type="subcellular location">
    <subcellularLocation>
        <location evidence="2">Mitochondrion</location>
    </subcellularLocation>
</comment>
<evidence type="ECO:0000256" key="12">
    <source>
        <dbReference type="PIRSR" id="PIRSR000429-1"/>
    </source>
</evidence>
<proteinExistence type="inferred from homology"/>
<dbReference type="FunFam" id="3.40.47.10:FF:000007">
    <property type="entry name" value="acetyl-CoA acetyltransferase, mitochondrial"/>
    <property type="match status" value="1"/>
</dbReference>
<evidence type="ECO:0000256" key="3">
    <source>
        <dbReference type="ARBA" id="ARBA00010982"/>
    </source>
</evidence>
<dbReference type="GO" id="GO:0003985">
    <property type="term" value="F:acetyl-CoA C-acetyltransferase activity"/>
    <property type="evidence" value="ECO:0007669"/>
    <property type="project" value="UniProtKB-EC"/>
</dbReference>
<dbReference type="InterPro" id="IPR020616">
    <property type="entry name" value="Thiolase_N"/>
</dbReference>
<dbReference type="PANTHER" id="PTHR18919">
    <property type="entry name" value="ACETYL-COA C-ACYLTRANSFERASE"/>
    <property type="match status" value="1"/>
</dbReference>
<dbReference type="Pfam" id="PF00108">
    <property type="entry name" value="Thiolase_N"/>
    <property type="match status" value="1"/>
</dbReference>
<dbReference type="InterPro" id="IPR020610">
    <property type="entry name" value="Thiolase_AS"/>
</dbReference>
<dbReference type="NCBIfam" id="TIGR01930">
    <property type="entry name" value="AcCoA-C-Actrans"/>
    <property type="match status" value="1"/>
</dbReference>
<evidence type="ECO:0000256" key="4">
    <source>
        <dbReference type="ARBA" id="ARBA00011881"/>
    </source>
</evidence>
<reference evidence="16 17" key="1">
    <citation type="journal article" date="2018" name="Nat. Ecol. Evol.">
        <title>Pezizomycetes genomes reveal the molecular basis of ectomycorrhizal truffle lifestyle.</title>
        <authorList>
            <person name="Murat C."/>
            <person name="Payen T."/>
            <person name="Noel B."/>
            <person name="Kuo A."/>
            <person name="Morin E."/>
            <person name="Chen J."/>
            <person name="Kohler A."/>
            <person name="Krizsan K."/>
            <person name="Balestrini R."/>
            <person name="Da Silva C."/>
            <person name="Montanini B."/>
            <person name="Hainaut M."/>
            <person name="Levati E."/>
            <person name="Barry K.W."/>
            <person name="Belfiori B."/>
            <person name="Cichocki N."/>
            <person name="Clum A."/>
            <person name="Dockter R.B."/>
            <person name="Fauchery L."/>
            <person name="Guy J."/>
            <person name="Iotti M."/>
            <person name="Le Tacon F."/>
            <person name="Lindquist E.A."/>
            <person name="Lipzen A."/>
            <person name="Malagnac F."/>
            <person name="Mello A."/>
            <person name="Molinier V."/>
            <person name="Miyauchi S."/>
            <person name="Poulain J."/>
            <person name="Riccioni C."/>
            <person name="Rubini A."/>
            <person name="Sitrit Y."/>
            <person name="Splivallo R."/>
            <person name="Traeger S."/>
            <person name="Wang M."/>
            <person name="Zifcakova L."/>
            <person name="Wipf D."/>
            <person name="Zambonelli A."/>
            <person name="Paolocci F."/>
            <person name="Nowrousian M."/>
            <person name="Ottonello S."/>
            <person name="Baldrian P."/>
            <person name="Spatafora J.W."/>
            <person name="Henrissat B."/>
            <person name="Nagy L.G."/>
            <person name="Aury J.M."/>
            <person name="Wincker P."/>
            <person name="Grigoriev I.V."/>
            <person name="Bonfante P."/>
            <person name="Martin F.M."/>
        </authorList>
    </citation>
    <scope>NUCLEOTIDE SEQUENCE [LARGE SCALE GENOMIC DNA]</scope>
    <source>
        <strain evidence="16 17">120613-1</strain>
    </source>
</reference>
<feature type="active site" description="Acyl-thioester intermediate" evidence="12">
    <location>
        <position position="119"/>
    </location>
</feature>
<keyword evidence="9" id="KW-0630">Potassium</keyword>
<gene>
    <name evidence="16" type="ORF">L873DRAFT_1749900</name>
</gene>
<dbReference type="STRING" id="1336337.A0A3N4J751"/>
<sequence>MSCLRFVAFRKLPSAVGRYQTRAFSNSVLRSIQDVYILSAARTPTGKFQGGFKDVSAPQLGSYAVKEAISRAGVPAAEISDVYFGNVLQASVGQAPARQVVLFAGLPETTEGVTVNKVCASGLKSVTLAAQNIQLGHAKLQVAGGMESMSQVPYYYPRNTASFGHVTVQDGLIKDGLWDVYDQIHMGNCAENTAKNLSISREEQDAYAIESYSRAKAAWDSGAFAEEVIPVTIKTRKGDVIFGKDEEYEAVKLDKIPTLRPAFQKEGGTVTAANASTFSDGASAVVIGDKSMAQKYGSNSRVLARIVSYADAATKPIDFPLAPTLAIPKALERAGLEFKDIAKWEINEAFAAVSKANEKILGLDATKVNVKGGAISLGHALGSSGSRILTTLLYILKPGEYGVAAICNGGGGATALVVQRVESVQ</sequence>
<keyword evidence="17" id="KW-1185">Reference proteome</keyword>
<comment type="cofactor">
    <cofactor evidence="1">
        <name>K(+)</name>
        <dbReference type="ChEBI" id="CHEBI:29103"/>
    </cofactor>
</comment>
<evidence type="ECO:0000313" key="16">
    <source>
        <dbReference type="EMBL" id="RPA92878.1"/>
    </source>
</evidence>
<dbReference type="PROSITE" id="PS00098">
    <property type="entry name" value="THIOLASE_1"/>
    <property type="match status" value="1"/>
</dbReference>
<keyword evidence="6 13" id="KW-0808">Transferase</keyword>
<feature type="active site" description="Proton acceptor" evidence="12">
    <location>
        <position position="407"/>
    </location>
</feature>
<dbReference type="Gene3D" id="3.40.47.10">
    <property type="match status" value="1"/>
</dbReference>
<evidence type="ECO:0000313" key="17">
    <source>
        <dbReference type="Proteomes" id="UP000276215"/>
    </source>
</evidence>
<evidence type="ECO:0000256" key="2">
    <source>
        <dbReference type="ARBA" id="ARBA00004173"/>
    </source>
</evidence>
<evidence type="ECO:0000256" key="13">
    <source>
        <dbReference type="RuleBase" id="RU003557"/>
    </source>
</evidence>
<dbReference type="GO" id="GO:0006635">
    <property type="term" value="P:fatty acid beta-oxidation"/>
    <property type="evidence" value="ECO:0007669"/>
    <property type="project" value="TreeGrafter"/>
</dbReference>
<evidence type="ECO:0000259" key="14">
    <source>
        <dbReference type="Pfam" id="PF00108"/>
    </source>
</evidence>
<evidence type="ECO:0000259" key="15">
    <source>
        <dbReference type="Pfam" id="PF02803"/>
    </source>
</evidence>
<dbReference type="EC" id="2.3.1.9" evidence="5"/>
<dbReference type="InterPro" id="IPR020617">
    <property type="entry name" value="Thiolase_C"/>
</dbReference>
<keyword evidence="10" id="KW-0496">Mitochondrion</keyword>
<organism evidence="16 17">
    <name type="scientific">Choiromyces venosus 120613-1</name>
    <dbReference type="NCBI Taxonomy" id="1336337"/>
    <lineage>
        <taxon>Eukaryota</taxon>
        <taxon>Fungi</taxon>
        <taxon>Dikarya</taxon>
        <taxon>Ascomycota</taxon>
        <taxon>Pezizomycotina</taxon>
        <taxon>Pezizomycetes</taxon>
        <taxon>Pezizales</taxon>
        <taxon>Tuberaceae</taxon>
        <taxon>Choiromyces</taxon>
    </lineage>
</organism>
<keyword evidence="8" id="KW-0809">Transit peptide</keyword>
<dbReference type="InterPro" id="IPR020615">
    <property type="entry name" value="Thiolase_acyl_enz_int_AS"/>
</dbReference>
<dbReference type="PANTHER" id="PTHR18919:SF156">
    <property type="entry name" value="ACETYL-COA ACETYLTRANSFERASE, MITOCHONDRIAL"/>
    <property type="match status" value="1"/>
</dbReference>
<dbReference type="Proteomes" id="UP000276215">
    <property type="component" value="Unassembled WGS sequence"/>
</dbReference>
<evidence type="ECO:0000256" key="10">
    <source>
        <dbReference type="ARBA" id="ARBA00023128"/>
    </source>
</evidence>
<evidence type="ECO:0000256" key="6">
    <source>
        <dbReference type="ARBA" id="ARBA00022679"/>
    </source>
</evidence>
<feature type="active site" description="Proton acceptor" evidence="12">
    <location>
        <position position="379"/>
    </location>
</feature>
<evidence type="ECO:0000256" key="7">
    <source>
        <dbReference type="ARBA" id="ARBA00022723"/>
    </source>
</evidence>
<dbReference type="PROSITE" id="PS00099">
    <property type="entry name" value="THIOLASE_3"/>
    <property type="match status" value="1"/>
</dbReference>
<name>A0A3N4J751_9PEZI</name>
<dbReference type="InterPro" id="IPR002155">
    <property type="entry name" value="Thiolase"/>
</dbReference>
<dbReference type="AlphaFoldDB" id="A0A3N4J751"/>
<accession>A0A3N4J751</accession>
<dbReference type="InterPro" id="IPR016039">
    <property type="entry name" value="Thiolase-like"/>
</dbReference>
<dbReference type="CDD" id="cd00751">
    <property type="entry name" value="thiolase"/>
    <property type="match status" value="1"/>
</dbReference>
<evidence type="ECO:0000256" key="5">
    <source>
        <dbReference type="ARBA" id="ARBA00012705"/>
    </source>
</evidence>
<dbReference type="SUPFAM" id="SSF53901">
    <property type="entry name" value="Thiolase-like"/>
    <property type="match status" value="2"/>
</dbReference>
<dbReference type="GO" id="GO:0005739">
    <property type="term" value="C:mitochondrion"/>
    <property type="evidence" value="ECO:0007669"/>
    <property type="project" value="UniProtKB-SubCell"/>
</dbReference>
<dbReference type="Pfam" id="PF02803">
    <property type="entry name" value="Thiolase_C"/>
    <property type="match status" value="1"/>
</dbReference>